<dbReference type="Proteomes" id="UP001050975">
    <property type="component" value="Unassembled WGS sequence"/>
</dbReference>
<dbReference type="PANTHER" id="PTHR11920:SF335">
    <property type="entry name" value="GUANYLATE CYCLASE"/>
    <property type="match status" value="1"/>
</dbReference>
<keyword evidence="8" id="KW-0067">ATP-binding</keyword>
<evidence type="ECO:0000256" key="6">
    <source>
        <dbReference type="ARBA" id="ARBA00022723"/>
    </source>
</evidence>
<dbReference type="InterPro" id="IPR001054">
    <property type="entry name" value="A/G_cyclase"/>
</dbReference>
<dbReference type="InterPro" id="IPR003018">
    <property type="entry name" value="GAF"/>
</dbReference>
<dbReference type="GO" id="GO:0004016">
    <property type="term" value="F:adenylate cyclase activity"/>
    <property type="evidence" value="ECO:0007669"/>
    <property type="project" value="UniProtKB-EC"/>
</dbReference>
<dbReference type="PROSITE" id="PS50112">
    <property type="entry name" value="PAS"/>
    <property type="match status" value="1"/>
</dbReference>
<evidence type="ECO:0000256" key="5">
    <source>
        <dbReference type="ARBA" id="ARBA00022692"/>
    </source>
</evidence>
<dbReference type="InterPro" id="IPR035965">
    <property type="entry name" value="PAS-like_dom_sf"/>
</dbReference>
<dbReference type="Gene3D" id="3.30.450.20">
    <property type="entry name" value="PAS domain"/>
    <property type="match status" value="1"/>
</dbReference>
<keyword evidence="12" id="KW-0472">Membrane</keyword>
<dbReference type="EMBL" id="BLAY01000007">
    <property type="protein sequence ID" value="GET35965.1"/>
    <property type="molecule type" value="Genomic_DNA"/>
</dbReference>
<keyword evidence="5" id="KW-0812">Transmembrane</keyword>
<dbReference type="RefSeq" id="WP_226574929.1">
    <property type="nucleotide sequence ID" value="NZ_BLAY01000007.1"/>
</dbReference>
<dbReference type="GO" id="GO:0046872">
    <property type="term" value="F:metal ion binding"/>
    <property type="evidence" value="ECO:0007669"/>
    <property type="project" value="UniProtKB-KW"/>
</dbReference>
<dbReference type="InterPro" id="IPR018297">
    <property type="entry name" value="A/G_cyclase_CS"/>
</dbReference>
<gene>
    <name evidence="20" type="ORF">MiSe_07130</name>
</gene>
<dbReference type="EC" id="4.6.1.1" evidence="3"/>
<comment type="catalytic activity">
    <reaction evidence="1">
        <text>ATP = 3',5'-cyclic AMP + diphosphate</text>
        <dbReference type="Rhea" id="RHEA:15389"/>
        <dbReference type="ChEBI" id="CHEBI:30616"/>
        <dbReference type="ChEBI" id="CHEBI:33019"/>
        <dbReference type="ChEBI" id="CHEBI:58165"/>
        <dbReference type="EC" id="4.6.1.1"/>
    </reaction>
</comment>
<dbReference type="PROSITE" id="PS50125">
    <property type="entry name" value="GUANYLATE_CYCLASE_2"/>
    <property type="match status" value="1"/>
</dbReference>
<evidence type="ECO:0000256" key="3">
    <source>
        <dbReference type="ARBA" id="ARBA00012201"/>
    </source>
</evidence>
<evidence type="ECO:0000256" key="12">
    <source>
        <dbReference type="ARBA" id="ARBA00023136"/>
    </source>
</evidence>
<dbReference type="GO" id="GO:0035556">
    <property type="term" value="P:intracellular signal transduction"/>
    <property type="evidence" value="ECO:0007669"/>
    <property type="project" value="InterPro"/>
</dbReference>
<dbReference type="SMART" id="SM00044">
    <property type="entry name" value="CYCc"/>
    <property type="match status" value="1"/>
</dbReference>
<reference evidence="20" key="1">
    <citation type="submission" date="2019-10" db="EMBL/GenBank/DDBJ databases">
        <title>Draft genome sequece of Microseira wollei NIES-4236.</title>
        <authorList>
            <person name="Yamaguchi H."/>
            <person name="Suzuki S."/>
            <person name="Kawachi M."/>
        </authorList>
    </citation>
    <scope>NUCLEOTIDE SEQUENCE</scope>
    <source>
        <strain evidence="20">NIES-4236</strain>
    </source>
</reference>
<proteinExistence type="inferred from homology"/>
<keyword evidence="11" id="KW-0115">cAMP biosynthesis</keyword>
<dbReference type="Gene3D" id="3.30.70.1230">
    <property type="entry name" value="Nucleotide cyclase"/>
    <property type="match status" value="1"/>
</dbReference>
<dbReference type="PANTHER" id="PTHR11920">
    <property type="entry name" value="GUANYLYL CYCLASE"/>
    <property type="match status" value="1"/>
</dbReference>
<evidence type="ECO:0000256" key="2">
    <source>
        <dbReference type="ARBA" id="ARBA00004370"/>
    </source>
</evidence>
<evidence type="ECO:0000259" key="19">
    <source>
        <dbReference type="PROSITE" id="PS50125"/>
    </source>
</evidence>
<dbReference type="InterPro" id="IPR000014">
    <property type="entry name" value="PAS"/>
</dbReference>
<dbReference type="SMART" id="SM00065">
    <property type="entry name" value="GAF"/>
    <property type="match status" value="1"/>
</dbReference>
<keyword evidence="6" id="KW-0479">Metal-binding</keyword>
<comment type="subunit">
    <text evidence="16">Homodimer. Can also exist as monomer.</text>
</comment>
<comment type="similarity">
    <text evidence="17">Belongs to the adenylyl cyclase class-4/guanylyl cyclase family.</text>
</comment>
<dbReference type="SUPFAM" id="SSF55073">
    <property type="entry name" value="Nucleotide cyclase"/>
    <property type="match status" value="1"/>
</dbReference>
<dbReference type="Pfam" id="PF13426">
    <property type="entry name" value="PAS_9"/>
    <property type="match status" value="1"/>
</dbReference>
<evidence type="ECO:0000259" key="18">
    <source>
        <dbReference type="PROSITE" id="PS50112"/>
    </source>
</evidence>
<evidence type="ECO:0000256" key="4">
    <source>
        <dbReference type="ARBA" id="ARBA00021420"/>
    </source>
</evidence>
<accession>A0AAV3X7A2</accession>
<protein>
    <recommendedName>
        <fullName evidence="4">Adenylate cyclase</fullName>
        <ecNumber evidence="3">4.6.1.1</ecNumber>
    </recommendedName>
    <alternativeName>
        <fullName evidence="14">ATP pyrophosphate-lyase</fullName>
    </alternativeName>
    <alternativeName>
        <fullName evidence="15">Adenylyl cyclase</fullName>
    </alternativeName>
</protein>
<dbReference type="FunFam" id="3.30.70.1230:FF:000033">
    <property type="entry name" value="Adenylate cyclase"/>
    <property type="match status" value="1"/>
</dbReference>
<dbReference type="NCBIfam" id="TIGR00229">
    <property type="entry name" value="sensory_box"/>
    <property type="match status" value="1"/>
</dbReference>
<evidence type="ECO:0000256" key="11">
    <source>
        <dbReference type="ARBA" id="ARBA00022998"/>
    </source>
</evidence>
<comment type="subcellular location">
    <subcellularLocation>
        <location evidence="2">Membrane</location>
    </subcellularLocation>
</comment>
<name>A0AAV3X7A2_9CYAN</name>
<keyword evidence="21" id="KW-1185">Reference proteome</keyword>
<evidence type="ECO:0000256" key="1">
    <source>
        <dbReference type="ARBA" id="ARBA00001593"/>
    </source>
</evidence>
<keyword evidence="13 17" id="KW-0456">Lyase</keyword>
<evidence type="ECO:0000256" key="13">
    <source>
        <dbReference type="ARBA" id="ARBA00023239"/>
    </source>
</evidence>
<dbReference type="CDD" id="cd07302">
    <property type="entry name" value="CHD"/>
    <property type="match status" value="1"/>
</dbReference>
<dbReference type="GO" id="GO:0005524">
    <property type="term" value="F:ATP binding"/>
    <property type="evidence" value="ECO:0007669"/>
    <property type="project" value="UniProtKB-KW"/>
</dbReference>
<evidence type="ECO:0000256" key="14">
    <source>
        <dbReference type="ARBA" id="ARBA00032597"/>
    </source>
</evidence>
<dbReference type="InterPro" id="IPR050401">
    <property type="entry name" value="Cyclic_nucleotide_synthase"/>
</dbReference>
<dbReference type="Gene3D" id="3.30.450.40">
    <property type="match status" value="1"/>
</dbReference>
<keyword evidence="7" id="KW-0547">Nucleotide-binding</keyword>
<dbReference type="InterPro" id="IPR029787">
    <property type="entry name" value="Nucleotide_cyclase"/>
</dbReference>
<evidence type="ECO:0000256" key="17">
    <source>
        <dbReference type="RuleBase" id="RU000405"/>
    </source>
</evidence>
<keyword evidence="9" id="KW-0460">Magnesium</keyword>
<dbReference type="AlphaFoldDB" id="A0AAV3X7A2"/>
<evidence type="ECO:0000256" key="9">
    <source>
        <dbReference type="ARBA" id="ARBA00022842"/>
    </source>
</evidence>
<dbReference type="GO" id="GO:0005886">
    <property type="term" value="C:plasma membrane"/>
    <property type="evidence" value="ECO:0007669"/>
    <property type="project" value="UniProtKB-ARBA"/>
</dbReference>
<evidence type="ECO:0000256" key="10">
    <source>
        <dbReference type="ARBA" id="ARBA00022989"/>
    </source>
</evidence>
<evidence type="ECO:0000313" key="20">
    <source>
        <dbReference type="EMBL" id="GET35965.1"/>
    </source>
</evidence>
<dbReference type="CDD" id="cd00130">
    <property type="entry name" value="PAS"/>
    <property type="match status" value="1"/>
</dbReference>
<dbReference type="Pfam" id="PF13185">
    <property type="entry name" value="GAF_2"/>
    <property type="match status" value="1"/>
</dbReference>
<keyword evidence="10" id="KW-1133">Transmembrane helix</keyword>
<evidence type="ECO:0000256" key="16">
    <source>
        <dbReference type="ARBA" id="ARBA00064436"/>
    </source>
</evidence>
<evidence type="ECO:0000313" key="21">
    <source>
        <dbReference type="Proteomes" id="UP001050975"/>
    </source>
</evidence>
<feature type="domain" description="Guanylate cyclase" evidence="19">
    <location>
        <begin position="488"/>
        <end position="615"/>
    </location>
</feature>
<sequence length="662" mass="73668">MNTLVKQLLTHLLPNRNLEYLAVDREFNILEMSEGVERFADDPNQVKLGQDVRFGFPELFGCEEILIDVLEGREKSFNLKAIGRLLDPHNPLYVDILIVSDKYSEEKLQERLFFLIEDVTKQMVLEQNLVQGYNETSLLASAMAAAKHYLDGIINAMAEVLLVTNNLGNIKTVNQAAIDLFGYSEGELIDQPISAIASDGKILLQAIESRYGQQNEVFKDLTIVCKTKTGKKIDVAFSCSAIETEIEGITDFVYVGRDITERLRAEKRKAAQYAITRSLSESATLSVAAPKILSALCEHLGWDVGQLWIPNQQAIPPANAGESCPIPILLRCAQQWVKPSVSISEFANLTWHSSFELGVGLAGRVWQNCSPLWMTDVVDDANFPLASLASQQGLHEALGFPIMGNGEVLGVMTFFGREVEPPDADLLQVMAAIGSQIGQYMKRKQAEEALRYQQQQTDRLLLNILPATIAERLKKDQRTIAEHFAEVSVLFGDIVGFTELSTRISPTELVHMLNAIFSEFDYLADRHGLEKIKTIGDAYMVVGGIPLPKPDHALAVAEMALDMQATMVQFNAETGQNFRMRIGIHTGPVTAGVIGVKKFIYDLWGDTVNTASRMESHGIPGEIQVTQDTYDRLRDRFWLQERGLIAVKGKGEMMAYLLKGRK</sequence>
<organism evidence="20 21">
    <name type="scientific">Microseira wollei NIES-4236</name>
    <dbReference type="NCBI Taxonomy" id="2530354"/>
    <lineage>
        <taxon>Bacteria</taxon>
        <taxon>Bacillati</taxon>
        <taxon>Cyanobacteriota</taxon>
        <taxon>Cyanophyceae</taxon>
        <taxon>Oscillatoriophycideae</taxon>
        <taxon>Aerosakkonematales</taxon>
        <taxon>Aerosakkonemataceae</taxon>
        <taxon>Microseira</taxon>
    </lineage>
</organism>
<dbReference type="Pfam" id="PF00211">
    <property type="entry name" value="Guanylate_cyc"/>
    <property type="match status" value="1"/>
</dbReference>
<dbReference type="SUPFAM" id="SSF55785">
    <property type="entry name" value="PYP-like sensor domain (PAS domain)"/>
    <property type="match status" value="1"/>
</dbReference>
<dbReference type="PROSITE" id="PS00452">
    <property type="entry name" value="GUANYLATE_CYCLASE_1"/>
    <property type="match status" value="1"/>
</dbReference>
<feature type="domain" description="PAS" evidence="18">
    <location>
        <begin position="146"/>
        <end position="191"/>
    </location>
</feature>
<evidence type="ECO:0000256" key="15">
    <source>
        <dbReference type="ARBA" id="ARBA00032637"/>
    </source>
</evidence>
<evidence type="ECO:0000256" key="8">
    <source>
        <dbReference type="ARBA" id="ARBA00022840"/>
    </source>
</evidence>
<dbReference type="SUPFAM" id="SSF55781">
    <property type="entry name" value="GAF domain-like"/>
    <property type="match status" value="1"/>
</dbReference>
<dbReference type="SMART" id="SM00091">
    <property type="entry name" value="PAS"/>
    <property type="match status" value="1"/>
</dbReference>
<dbReference type="GO" id="GO:0006171">
    <property type="term" value="P:cAMP biosynthetic process"/>
    <property type="evidence" value="ECO:0007669"/>
    <property type="project" value="UniProtKB-KW"/>
</dbReference>
<dbReference type="InterPro" id="IPR029016">
    <property type="entry name" value="GAF-like_dom_sf"/>
</dbReference>
<evidence type="ECO:0000256" key="7">
    <source>
        <dbReference type="ARBA" id="ARBA00022741"/>
    </source>
</evidence>
<comment type="caution">
    <text evidence="20">The sequence shown here is derived from an EMBL/GenBank/DDBJ whole genome shotgun (WGS) entry which is preliminary data.</text>
</comment>